<evidence type="ECO:0000256" key="1">
    <source>
        <dbReference type="SAM" id="MobiDB-lite"/>
    </source>
</evidence>
<keyword evidence="3" id="KW-1185">Reference proteome</keyword>
<organism evidence="2 3">
    <name type="scientific">Paraglomus occultum</name>
    <dbReference type="NCBI Taxonomy" id="144539"/>
    <lineage>
        <taxon>Eukaryota</taxon>
        <taxon>Fungi</taxon>
        <taxon>Fungi incertae sedis</taxon>
        <taxon>Mucoromycota</taxon>
        <taxon>Glomeromycotina</taxon>
        <taxon>Glomeromycetes</taxon>
        <taxon>Paraglomerales</taxon>
        <taxon>Paraglomeraceae</taxon>
        <taxon>Paraglomus</taxon>
    </lineage>
</organism>
<feature type="non-terminal residue" evidence="2">
    <location>
        <position position="1"/>
    </location>
</feature>
<dbReference type="OrthoDB" id="289038at2759"/>
<sequence>LGLVKFSAAIFSMHCMITDERVVSLELEVCGWRLSSYFRVLTKCVRSPNEQLMFARYFDRFVSCYRALDFARIDCDMDKKELIIFWHKVCEGCPTNIELLNASILESLFMYYVSINHSRENILYNQETLPKYYGILLMACKQMPDVHEAWMEAPNFLWALSSMVFGDFYQEHKTDELLELLKISADISPEFRMKCWKAVLNNFNHPNCAPLNRKITTVLKLHQLLYRDTVDDLRIFSENQGFDTLSRIRGEENLTRRLENLLRDDIFLQCLNAIHMYLRLAVRASDEVSKSSLESWSERKNFARLLIHFLHPGVDHDIYIRVINILCYMLKIPSTRDICTEILQPLIDSHLDWQKKAVQASPEADLHIYFGGPRSPFLPLLGVPGRNGPSLSTNARIHVYRPFLQKLSSDEVKRLEEELYKPYADVIIRTATAGVEMEEYDRAVQLCSLVALETFDLDTGIVFTMLLDLYNNSSENVRLQGAYEHTSVAMLIERVLNSDEPRIVLNLNSEKLNAFKSLTDIIKKSKADVIQPIVSKRIQQLAADVKVLKETIGADDMASIVPVVQQLIVILQILSITLSDDDLTPDDPLTQAYLVSLGDLEGEDVRNGLGRFDDLASVTKQLGQLVIGLKPKKGQEMDNGESEIDVEIVSGVGDGNNDGNGSQMEVNTNEGGIMTSGVTGDVGNNDNTEA</sequence>
<reference evidence="2" key="1">
    <citation type="submission" date="2021-06" db="EMBL/GenBank/DDBJ databases">
        <authorList>
            <person name="Kallberg Y."/>
            <person name="Tangrot J."/>
            <person name="Rosling A."/>
        </authorList>
    </citation>
    <scope>NUCLEOTIDE SEQUENCE</scope>
    <source>
        <strain evidence="2">IA702</strain>
    </source>
</reference>
<accession>A0A9N9CLX1</accession>
<evidence type="ECO:0000313" key="3">
    <source>
        <dbReference type="Proteomes" id="UP000789572"/>
    </source>
</evidence>
<dbReference type="AlphaFoldDB" id="A0A9N9CLX1"/>
<proteinExistence type="predicted"/>
<gene>
    <name evidence="2" type="ORF">POCULU_LOCUS7830</name>
</gene>
<dbReference type="EMBL" id="CAJVPJ010001943">
    <property type="protein sequence ID" value="CAG8608497.1"/>
    <property type="molecule type" value="Genomic_DNA"/>
</dbReference>
<evidence type="ECO:0000313" key="2">
    <source>
        <dbReference type="EMBL" id="CAG8608497.1"/>
    </source>
</evidence>
<name>A0A9N9CLX1_9GLOM</name>
<feature type="region of interest" description="Disordered" evidence="1">
    <location>
        <begin position="668"/>
        <end position="690"/>
    </location>
</feature>
<protein>
    <submittedName>
        <fullName evidence="2">10984_t:CDS:1</fullName>
    </submittedName>
</protein>
<dbReference type="Proteomes" id="UP000789572">
    <property type="component" value="Unassembled WGS sequence"/>
</dbReference>
<comment type="caution">
    <text evidence="2">The sequence shown here is derived from an EMBL/GenBank/DDBJ whole genome shotgun (WGS) entry which is preliminary data.</text>
</comment>